<dbReference type="KEGG" id="hpe:HPELS_02105"/>
<dbReference type="AlphaFoldDB" id="A0ABC7ZEN4"/>
<name>A0ABC7ZEN4_HELPX</name>
<evidence type="ECO:0000313" key="2">
    <source>
        <dbReference type="Proteomes" id="UP000007885"/>
    </source>
</evidence>
<organism evidence="1 2">
    <name type="scientific">Helicobacter pylori ELS37</name>
    <dbReference type="NCBI Taxonomy" id="1055527"/>
    <lineage>
        <taxon>Bacteria</taxon>
        <taxon>Pseudomonadati</taxon>
        <taxon>Campylobacterota</taxon>
        <taxon>Epsilonproteobacteria</taxon>
        <taxon>Campylobacterales</taxon>
        <taxon>Helicobacteraceae</taxon>
        <taxon>Helicobacter</taxon>
    </lineage>
</organism>
<sequence>MFALAEFILKANPLFGVGLLTLPPIIFFKSITPHAKAWVLDRY</sequence>
<proteinExistence type="predicted"/>
<evidence type="ECO:0000313" key="1">
    <source>
        <dbReference type="EMBL" id="AFF19981.1"/>
    </source>
</evidence>
<accession>A0ABC7ZEN4</accession>
<dbReference type="EMBL" id="CP002953">
    <property type="protein sequence ID" value="AFF19981.1"/>
    <property type="molecule type" value="Genomic_DNA"/>
</dbReference>
<reference evidence="1 2" key="1">
    <citation type="submission" date="2011-07" db="EMBL/GenBank/DDBJ databases">
        <authorList>
            <person name="Bertoli M.T."/>
            <person name="Kersulyte D."/>
            <person name="Pascasio M.A."/>
            <person name="Berg D.E."/>
        </authorList>
    </citation>
    <scope>NUCLEOTIDE SEQUENCE [LARGE SCALE GENOMIC DNA]</scope>
    <source>
        <strain evidence="1 2">ELS37</strain>
    </source>
</reference>
<gene>
    <name evidence="1" type="ORF">HPELS_02105</name>
</gene>
<protein>
    <submittedName>
        <fullName evidence="1">Uncharacterized protein</fullName>
    </submittedName>
</protein>
<dbReference type="Proteomes" id="UP000007885">
    <property type="component" value="Chromosome"/>
</dbReference>